<name>A0ABQ3XMP1_9ACTN</name>
<gene>
    <name evidence="3" type="ORF">Aco03nite_081390</name>
</gene>
<evidence type="ECO:0000313" key="3">
    <source>
        <dbReference type="EMBL" id="GID59735.1"/>
    </source>
</evidence>
<dbReference type="RefSeq" id="WP_203806106.1">
    <property type="nucleotide sequence ID" value="NZ_BAAAQE010000068.1"/>
</dbReference>
<feature type="transmembrane region" description="Helical" evidence="2">
    <location>
        <begin position="193"/>
        <end position="213"/>
    </location>
</feature>
<feature type="transmembrane region" description="Helical" evidence="2">
    <location>
        <begin position="57"/>
        <end position="77"/>
    </location>
</feature>
<feature type="region of interest" description="Disordered" evidence="1">
    <location>
        <begin position="1"/>
        <end position="27"/>
    </location>
</feature>
<proteinExistence type="predicted"/>
<organism evidence="3 4">
    <name type="scientific">Actinoplanes couchii</name>
    <dbReference type="NCBI Taxonomy" id="403638"/>
    <lineage>
        <taxon>Bacteria</taxon>
        <taxon>Bacillati</taxon>
        <taxon>Actinomycetota</taxon>
        <taxon>Actinomycetes</taxon>
        <taxon>Micromonosporales</taxon>
        <taxon>Micromonosporaceae</taxon>
        <taxon>Actinoplanes</taxon>
    </lineage>
</organism>
<accession>A0ABQ3XMP1</accession>
<dbReference type="Proteomes" id="UP000612282">
    <property type="component" value="Unassembled WGS sequence"/>
</dbReference>
<evidence type="ECO:0000256" key="2">
    <source>
        <dbReference type="SAM" id="Phobius"/>
    </source>
</evidence>
<dbReference type="EMBL" id="BOMG01000101">
    <property type="protein sequence ID" value="GID59735.1"/>
    <property type="molecule type" value="Genomic_DNA"/>
</dbReference>
<reference evidence="3 4" key="1">
    <citation type="submission" date="2021-01" db="EMBL/GenBank/DDBJ databases">
        <title>Whole genome shotgun sequence of Actinoplanes couchii NBRC 106145.</title>
        <authorList>
            <person name="Komaki H."/>
            <person name="Tamura T."/>
        </authorList>
    </citation>
    <scope>NUCLEOTIDE SEQUENCE [LARGE SCALE GENOMIC DNA]</scope>
    <source>
        <strain evidence="3 4">NBRC 106145</strain>
    </source>
</reference>
<comment type="caution">
    <text evidence="3">The sequence shown here is derived from an EMBL/GenBank/DDBJ whole genome shotgun (WGS) entry which is preliminary data.</text>
</comment>
<evidence type="ECO:0000256" key="1">
    <source>
        <dbReference type="SAM" id="MobiDB-lite"/>
    </source>
</evidence>
<keyword evidence="2" id="KW-0812">Transmembrane</keyword>
<sequence>MVDRGDSGEGSYPGPSGGAESPGGAGPDAGAGRYTGVIARPIGVTAAAVSGRSSPGLLAVSVAALISVAAWVGRALFADMSTGLFLAGIVVPVVLVVGVAVAQRLRPAAGDDAVWELTVRTDDGRRLHASMRTDADREFLFPGDLIRMTPARHANLLRKTPDRLIPLRSVELLTGSGGQVSQRIKATSALPPVQLAGLVLAVALLVATVITFLTA</sequence>
<feature type="transmembrane region" description="Helical" evidence="2">
    <location>
        <begin position="83"/>
        <end position="102"/>
    </location>
</feature>
<protein>
    <submittedName>
        <fullName evidence="3">Uncharacterized protein</fullName>
    </submittedName>
</protein>
<keyword evidence="4" id="KW-1185">Reference proteome</keyword>
<evidence type="ECO:0000313" key="4">
    <source>
        <dbReference type="Proteomes" id="UP000612282"/>
    </source>
</evidence>
<keyword evidence="2" id="KW-0472">Membrane</keyword>
<keyword evidence="2" id="KW-1133">Transmembrane helix</keyword>
<feature type="compositionally biased region" description="Gly residues" evidence="1">
    <location>
        <begin position="15"/>
        <end position="27"/>
    </location>
</feature>